<dbReference type="Proteomes" id="UP000423525">
    <property type="component" value="Chromosome"/>
</dbReference>
<dbReference type="GO" id="GO:0033214">
    <property type="term" value="P:siderophore-iron import into cell"/>
    <property type="evidence" value="ECO:0007669"/>
    <property type="project" value="TreeGrafter"/>
</dbReference>
<reference evidence="10 11" key="1">
    <citation type="submission" date="2019-11" db="EMBL/GenBank/DDBJ databases">
        <authorList>
            <person name="Brisse S."/>
        </authorList>
    </citation>
    <scope>NUCLEOTIDE SEQUENCE [LARGE SCALE GENOMIC DNA]</scope>
    <source>
        <strain evidence="10">FRC0190</strain>
    </source>
</reference>
<dbReference type="Proteomes" id="UP001265983">
    <property type="component" value="Unassembled WGS sequence"/>
</dbReference>
<evidence type="ECO:0000313" key="10">
    <source>
        <dbReference type="EMBL" id="VZH85039.1"/>
    </source>
</evidence>
<dbReference type="PANTHER" id="PTHR30472:SF1">
    <property type="entry name" value="FE(3+) DICITRATE TRANSPORT SYSTEM PERMEASE PROTEIN FECC-RELATED"/>
    <property type="match status" value="1"/>
</dbReference>
<proteinExistence type="inferred from homology"/>
<evidence type="ECO:0000256" key="3">
    <source>
        <dbReference type="ARBA" id="ARBA00022448"/>
    </source>
</evidence>
<gene>
    <name evidence="10" type="ORF">FRC0190_01023</name>
    <name evidence="9" type="ORF">P8T80_05570</name>
</gene>
<protein>
    <submittedName>
        <fullName evidence="9">Iron chelate uptake ABC transporter family permease subunit</fullName>
    </submittedName>
    <submittedName>
        <fullName evidence="10">Iron-siderophore uptake system protein</fullName>
    </submittedName>
</protein>
<keyword evidence="7 8" id="KW-0472">Membrane</keyword>
<dbReference type="EMBL" id="JARUHM010000009">
    <property type="protein sequence ID" value="MDT9410853.1"/>
    <property type="molecule type" value="Genomic_DNA"/>
</dbReference>
<dbReference type="SUPFAM" id="SSF81345">
    <property type="entry name" value="ABC transporter involved in vitamin B12 uptake, BtuC"/>
    <property type="match status" value="1"/>
</dbReference>
<dbReference type="EMBL" id="LR738855">
    <property type="protein sequence ID" value="VZH85039.1"/>
    <property type="molecule type" value="Genomic_DNA"/>
</dbReference>
<keyword evidence="5 8" id="KW-0812">Transmembrane</keyword>
<feature type="transmembrane region" description="Helical" evidence="8">
    <location>
        <begin position="12"/>
        <end position="34"/>
    </location>
</feature>
<evidence type="ECO:0000256" key="2">
    <source>
        <dbReference type="ARBA" id="ARBA00007935"/>
    </source>
</evidence>
<comment type="similarity">
    <text evidence="2">Belongs to the binding-protein-dependent transport system permease family. FecCD subfamily.</text>
</comment>
<organism evidence="10 11">
    <name type="scientific">Corynebacterium rouxii</name>
    <dbReference type="NCBI Taxonomy" id="2719119"/>
    <lineage>
        <taxon>Bacteria</taxon>
        <taxon>Bacillati</taxon>
        <taxon>Actinomycetota</taxon>
        <taxon>Actinomycetes</taxon>
        <taxon>Mycobacteriales</taxon>
        <taxon>Corynebacteriaceae</taxon>
        <taxon>Corynebacterium</taxon>
    </lineage>
</organism>
<dbReference type="PANTHER" id="PTHR30472">
    <property type="entry name" value="FERRIC ENTEROBACTIN TRANSPORT SYSTEM PERMEASE PROTEIN"/>
    <property type="match status" value="1"/>
</dbReference>
<feature type="transmembrane region" description="Helical" evidence="8">
    <location>
        <begin position="241"/>
        <end position="268"/>
    </location>
</feature>
<feature type="transmembrane region" description="Helical" evidence="8">
    <location>
        <begin position="153"/>
        <end position="174"/>
    </location>
</feature>
<evidence type="ECO:0000256" key="7">
    <source>
        <dbReference type="ARBA" id="ARBA00023136"/>
    </source>
</evidence>
<feature type="transmembrane region" description="Helical" evidence="8">
    <location>
        <begin position="310"/>
        <end position="328"/>
    </location>
</feature>
<feature type="transmembrane region" description="Helical" evidence="8">
    <location>
        <begin position="63"/>
        <end position="83"/>
    </location>
</feature>
<keyword evidence="6 8" id="KW-1133">Transmembrane helix</keyword>
<dbReference type="GO" id="GO:0022857">
    <property type="term" value="F:transmembrane transporter activity"/>
    <property type="evidence" value="ECO:0007669"/>
    <property type="project" value="InterPro"/>
</dbReference>
<feature type="transmembrane region" description="Helical" evidence="8">
    <location>
        <begin position="120"/>
        <end position="141"/>
    </location>
</feature>
<comment type="subcellular location">
    <subcellularLocation>
        <location evidence="1">Cell membrane</location>
        <topology evidence="1">Multi-pass membrane protein</topology>
    </subcellularLocation>
</comment>
<dbReference type="RefSeq" id="WP_155872438.1">
    <property type="nucleotide sequence ID" value="NZ_CP168248.1"/>
</dbReference>
<evidence type="ECO:0000256" key="5">
    <source>
        <dbReference type="ARBA" id="ARBA00022692"/>
    </source>
</evidence>
<feature type="transmembrane region" description="Helical" evidence="8">
    <location>
        <begin position="280"/>
        <end position="298"/>
    </location>
</feature>
<keyword evidence="4" id="KW-1003">Cell membrane</keyword>
<reference evidence="9 12" key="2">
    <citation type="submission" date="2023-03" db="EMBL/GenBank/DDBJ databases">
        <title>Whole genome sequence of the first Corynebacterium rouxii strains isolated in Brazil: a recent member of Corynebacterium diphtheriae complex.</title>
        <authorList>
            <person name="Vieira V."/>
            <person name="Ramos J.N."/>
            <person name="Araujo M.R.B."/>
            <person name="Baio P.V."/>
            <person name="Sant'Anna L.O."/>
            <person name="Veras J.F.C."/>
            <person name="Vieira E.M.D."/>
            <person name="Sousa M.A.B."/>
            <person name="Camargo C.H."/>
            <person name="Sacchi C.T."/>
            <person name="Campos K.R."/>
            <person name="Santos M.B.N."/>
            <person name="Bokermann S."/>
            <person name="Alvim L.B."/>
            <person name="Santos L.S."/>
            <person name="Mattos-Guaraldi A.L."/>
        </authorList>
    </citation>
    <scope>NUCLEOTIDE SEQUENCE [LARGE SCALE GENOMIC DNA]</scope>
    <source>
        <strain evidence="9 12">70862</strain>
    </source>
</reference>
<dbReference type="Pfam" id="PF01032">
    <property type="entry name" value="FecCD"/>
    <property type="match status" value="1"/>
</dbReference>
<evidence type="ECO:0000313" key="11">
    <source>
        <dbReference type="Proteomes" id="UP000423525"/>
    </source>
</evidence>
<evidence type="ECO:0000256" key="8">
    <source>
        <dbReference type="SAM" id="Phobius"/>
    </source>
</evidence>
<evidence type="ECO:0000313" key="12">
    <source>
        <dbReference type="Proteomes" id="UP001265983"/>
    </source>
</evidence>
<keyword evidence="3" id="KW-0813">Transport</keyword>
<feature type="transmembrane region" description="Helical" evidence="8">
    <location>
        <begin position="95"/>
        <end position="114"/>
    </location>
</feature>
<feature type="transmembrane region" description="Helical" evidence="8">
    <location>
        <begin position="194"/>
        <end position="215"/>
    </location>
</feature>
<dbReference type="CDD" id="cd06550">
    <property type="entry name" value="TM_ABC_iron-siderophores_like"/>
    <property type="match status" value="1"/>
</dbReference>
<dbReference type="AlphaFoldDB" id="A0A6I8MH82"/>
<evidence type="ECO:0000256" key="6">
    <source>
        <dbReference type="ARBA" id="ARBA00022989"/>
    </source>
</evidence>
<dbReference type="GO" id="GO:0005886">
    <property type="term" value="C:plasma membrane"/>
    <property type="evidence" value="ECO:0007669"/>
    <property type="project" value="UniProtKB-SubCell"/>
</dbReference>
<keyword evidence="12" id="KW-1185">Reference proteome</keyword>
<evidence type="ECO:0000313" key="9">
    <source>
        <dbReference type="EMBL" id="MDT9410853.1"/>
    </source>
</evidence>
<dbReference type="InterPro" id="IPR037294">
    <property type="entry name" value="ABC_BtuC-like"/>
</dbReference>
<evidence type="ECO:0000256" key="4">
    <source>
        <dbReference type="ARBA" id="ARBA00022475"/>
    </source>
</evidence>
<dbReference type="KEGG" id="crf:FRC0190_01023"/>
<dbReference type="InterPro" id="IPR000522">
    <property type="entry name" value="ABC_transptr_permease_BtuC"/>
</dbReference>
<evidence type="ECO:0000256" key="1">
    <source>
        <dbReference type="ARBA" id="ARBA00004651"/>
    </source>
</evidence>
<dbReference type="Gene3D" id="1.10.3470.10">
    <property type="entry name" value="ABC transporter involved in vitamin B12 uptake, BtuC"/>
    <property type="match status" value="1"/>
</dbReference>
<name>A0A6I8MH82_9CORY</name>
<accession>A0A6I8MH82</accession>
<sequence length="335" mass="34480">MLRQPRVRLPLPVVIIFLGIILLCMIIMSLGIGARSITPPDVLAALRHYGDPTNSHIIWGRRIPRTLIAIAAGASLSLAGVLIQALTRNPLADTGVFGINAGAAFTIVVGMALGGSLSHISIFALALLGAILAGACVYALSMNSCKGSDPLRLVLAGVALSAILTGIGDGLSLVNPQAFDRLKSWMVGNIDAGSYHPAALAGAGLLLGILVTAACMRQLNALSLGDELAITMGASIAKTRLFTFIAIVVLAASATAAAGVITFLGLMVPHIARWIVGPNLLRLVATASLIGPIIVLSADILGRIIVPGEFPAGVVVAFIGAPFLIAYAQTKRKEI</sequence>